<comment type="catalytic activity">
    <reaction evidence="1">
        <text>ATP + protein L-histidine = ADP + protein N-phospho-L-histidine.</text>
        <dbReference type="EC" id="2.7.13.3"/>
    </reaction>
</comment>
<evidence type="ECO:0000259" key="13">
    <source>
        <dbReference type="PROSITE" id="PS50109"/>
    </source>
</evidence>
<dbReference type="Gene3D" id="3.30.565.10">
    <property type="entry name" value="Histidine kinase-like ATPase, C-terminal domain"/>
    <property type="match status" value="1"/>
</dbReference>
<dbReference type="SUPFAM" id="SSF55874">
    <property type="entry name" value="ATPase domain of HSP90 chaperone/DNA topoisomerase II/histidine kinase"/>
    <property type="match status" value="1"/>
</dbReference>
<dbReference type="GO" id="GO:0004673">
    <property type="term" value="F:protein histidine kinase activity"/>
    <property type="evidence" value="ECO:0007669"/>
    <property type="project" value="UniProtKB-EC"/>
</dbReference>
<feature type="region of interest" description="Disordered" evidence="11">
    <location>
        <begin position="466"/>
        <end position="493"/>
    </location>
</feature>
<evidence type="ECO:0000256" key="12">
    <source>
        <dbReference type="SAM" id="Phobius"/>
    </source>
</evidence>
<keyword evidence="10 12" id="KW-0472">Membrane</keyword>
<feature type="domain" description="HAMP" evidence="14">
    <location>
        <begin position="189"/>
        <end position="243"/>
    </location>
</feature>
<evidence type="ECO:0000256" key="7">
    <source>
        <dbReference type="ARBA" id="ARBA00022777"/>
    </source>
</evidence>
<name>A0ABX5XWN3_9BACT</name>
<keyword evidence="9" id="KW-0902">Two-component regulatory system</keyword>
<feature type="domain" description="Histidine kinase" evidence="13">
    <location>
        <begin position="251"/>
        <end position="463"/>
    </location>
</feature>
<organism evidence="15 16">
    <name type="scientific">Stieleria magnilauensis</name>
    <dbReference type="NCBI Taxonomy" id="2527963"/>
    <lineage>
        <taxon>Bacteria</taxon>
        <taxon>Pseudomonadati</taxon>
        <taxon>Planctomycetota</taxon>
        <taxon>Planctomycetia</taxon>
        <taxon>Pirellulales</taxon>
        <taxon>Pirellulaceae</taxon>
        <taxon>Stieleria</taxon>
    </lineage>
</organism>
<dbReference type="InterPro" id="IPR004358">
    <property type="entry name" value="Sig_transdc_His_kin-like_C"/>
</dbReference>
<evidence type="ECO:0000256" key="11">
    <source>
        <dbReference type="SAM" id="MobiDB-lite"/>
    </source>
</evidence>
<dbReference type="InterPro" id="IPR050428">
    <property type="entry name" value="TCS_sensor_his_kinase"/>
</dbReference>
<feature type="transmembrane region" description="Helical" evidence="12">
    <location>
        <begin position="12"/>
        <end position="32"/>
    </location>
</feature>
<evidence type="ECO:0000256" key="2">
    <source>
        <dbReference type="ARBA" id="ARBA00004141"/>
    </source>
</evidence>
<dbReference type="InterPro" id="IPR005467">
    <property type="entry name" value="His_kinase_dom"/>
</dbReference>
<dbReference type="Proteomes" id="UP000318081">
    <property type="component" value="Chromosome"/>
</dbReference>
<keyword evidence="8 12" id="KW-1133">Transmembrane helix</keyword>
<dbReference type="CDD" id="cd00082">
    <property type="entry name" value="HisKA"/>
    <property type="match status" value="1"/>
</dbReference>
<feature type="transmembrane region" description="Helical" evidence="12">
    <location>
        <begin position="167"/>
        <end position="188"/>
    </location>
</feature>
<dbReference type="Pfam" id="PF02518">
    <property type="entry name" value="HATPase_c"/>
    <property type="match status" value="1"/>
</dbReference>
<accession>A0ABX5XWN3</accession>
<dbReference type="PROSITE" id="PS50109">
    <property type="entry name" value="HIS_KIN"/>
    <property type="match status" value="1"/>
</dbReference>
<dbReference type="EC" id="2.7.13.3" evidence="3"/>
<dbReference type="Pfam" id="PF00512">
    <property type="entry name" value="HisKA"/>
    <property type="match status" value="1"/>
</dbReference>
<evidence type="ECO:0000256" key="5">
    <source>
        <dbReference type="ARBA" id="ARBA00022679"/>
    </source>
</evidence>
<evidence type="ECO:0000256" key="9">
    <source>
        <dbReference type="ARBA" id="ARBA00023012"/>
    </source>
</evidence>
<dbReference type="PANTHER" id="PTHR45436">
    <property type="entry name" value="SENSOR HISTIDINE KINASE YKOH"/>
    <property type="match status" value="1"/>
</dbReference>
<dbReference type="Gene3D" id="6.10.340.10">
    <property type="match status" value="1"/>
</dbReference>
<evidence type="ECO:0000256" key="1">
    <source>
        <dbReference type="ARBA" id="ARBA00000085"/>
    </source>
</evidence>
<dbReference type="SMART" id="SM00388">
    <property type="entry name" value="HisKA"/>
    <property type="match status" value="1"/>
</dbReference>
<evidence type="ECO:0000256" key="6">
    <source>
        <dbReference type="ARBA" id="ARBA00022692"/>
    </source>
</evidence>
<evidence type="ECO:0000256" key="8">
    <source>
        <dbReference type="ARBA" id="ARBA00022989"/>
    </source>
</evidence>
<protein>
    <recommendedName>
        <fullName evidence="3">histidine kinase</fullName>
        <ecNumber evidence="3">2.7.13.3</ecNumber>
    </recommendedName>
</protein>
<dbReference type="EMBL" id="CP036432">
    <property type="protein sequence ID" value="QDV85716.1"/>
    <property type="molecule type" value="Genomic_DNA"/>
</dbReference>
<gene>
    <name evidence="15" type="primary">cusS</name>
    <name evidence="15" type="ORF">TBK1r_47320</name>
</gene>
<keyword evidence="7 15" id="KW-0418">Kinase</keyword>
<dbReference type="InterPro" id="IPR036097">
    <property type="entry name" value="HisK_dim/P_sf"/>
</dbReference>
<dbReference type="SMART" id="SM00387">
    <property type="entry name" value="HATPase_c"/>
    <property type="match status" value="1"/>
</dbReference>
<dbReference type="SUPFAM" id="SSF47384">
    <property type="entry name" value="Homodimeric domain of signal transducing histidine kinase"/>
    <property type="match status" value="1"/>
</dbReference>
<dbReference type="PANTHER" id="PTHR45436:SF15">
    <property type="entry name" value="SENSOR HISTIDINE KINASE CUSS"/>
    <property type="match status" value="1"/>
</dbReference>
<sequence length="493" mass="54602">MNPSLHSRLATTIGFMMLMLFAISGVVLALLLENALWSEFDAALRNRLFSLTQLVEQDAEGVSFEWDEASPALPTMFVEGETITAWKDTQVLSVFPPDATTLDRIDTAEAGKDIRFDDRPQLRTARFSFAPRLDEEDGALPSDADVITLAVGQSTSVIDMTIVRLRWTIVAVGLLGAISSIAIAWFVVGHGLRPLADVTKQVSRLRPDSLDQRIAMDDSLPRELHPLLETLNALLDRLEQAFEHERSFSADVAHELRTPLAGLRAKTELAIAKPRTADEHQQTLTQCHRMILQTSAIVESLLATATSSGETMVSGVNPESVLLKLAEDMVAETTKRQLNFKFRIPQFFELKCDPRTVEIILRNLMENAVAYADCESEIDVIAEQSPVVTTIRIANAATGFPAEDISQVFDRFWRRDTSRSETGNHSGLGLSLCKRLVESMNGTIEATCQHDVFTVNLRLPNAQLTNDKQSSANMQMLKRSDCSGTADRWDTDG</sequence>
<evidence type="ECO:0000313" key="15">
    <source>
        <dbReference type="EMBL" id="QDV85716.1"/>
    </source>
</evidence>
<dbReference type="InterPro" id="IPR003661">
    <property type="entry name" value="HisK_dim/P_dom"/>
</dbReference>
<dbReference type="SMART" id="SM00304">
    <property type="entry name" value="HAMP"/>
    <property type="match status" value="1"/>
</dbReference>
<keyword evidence="4" id="KW-0597">Phosphoprotein</keyword>
<dbReference type="Gene3D" id="1.10.287.130">
    <property type="match status" value="1"/>
</dbReference>
<dbReference type="PROSITE" id="PS50885">
    <property type="entry name" value="HAMP"/>
    <property type="match status" value="1"/>
</dbReference>
<reference evidence="15 16" key="1">
    <citation type="submission" date="2019-02" db="EMBL/GenBank/DDBJ databases">
        <title>Deep-cultivation of Planctomycetes and their phenomic and genomic characterization uncovers novel biology.</title>
        <authorList>
            <person name="Wiegand S."/>
            <person name="Jogler M."/>
            <person name="Boedeker C."/>
            <person name="Pinto D."/>
            <person name="Vollmers J."/>
            <person name="Rivas-Marin E."/>
            <person name="Kohn T."/>
            <person name="Peeters S.H."/>
            <person name="Heuer A."/>
            <person name="Rast P."/>
            <person name="Oberbeckmann S."/>
            <person name="Bunk B."/>
            <person name="Jeske O."/>
            <person name="Meyerdierks A."/>
            <person name="Storesund J.E."/>
            <person name="Kallscheuer N."/>
            <person name="Luecker S."/>
            <person name="Lage O.M."/>
            <person name="Pohl T."/>
            <person name="Merkel B.J."/>
            <person name="Hornburger P."/>
            <person name="Mueller R.-W."/>
            <person name="Bruemmer F."/>
            <person name="Labrenz M."/>
            <person name="Spormann A.M."/>
            <person name="Op den Camp H."/>
            <person name="Overmann J."/>
            <person name="Amann R."/>
            <person name="Jetten M.S.M."/>
            <person name="Mascher T."/>
            <person name="Medema M.H."/>
            <person name="Devos D.P."/>
            <person name="Kaster A.-K."/>
            <person name="Ovreas L."/>
            <person name="Rohde M."/>
            <person name="Galperin M.Y."/>
            <person name="Jogler C."/>
        </authorList>
    </citation>
    <scope>NUCLEOTIDE SEQUENCE [LARGE SCALE GENOMIC DNA]</scope>
    <source>
        <strain evidence="15 16">TBK1r</strain>
    </source>
</reference>
<keyword evidence="5 15" id="KW-0808">Transferase</keyword>
<proteinExistence type="predicted"/>
<evidence type="ECO:0000256" key="3">
    <source>
        <dbReference type="ARBA" id="ARBA00012438"/>
    </source>
</evidence>
<evidence type="ECO:0000256" key="10">
    <source>
        <dbReference type="ARBA" id="ARBA00023136"/>
    </source>
</evidence>
<evidence type="ECO:0000259" key="14">
    <source>
        <dbReference type="PROSITE" id="PS50885"/>
    </source>
</evidence>
<dbReference type="InterPro" id="IPR036890">
    <property type="entry name" value="HATPase_C_sf"/>
</dbReference>
<evidence type="ECO:0000313" key="16">
    <source>
        <dbReference type="Proteomes" id="UP000318081"/>
    </source>
</evidence>
<dbReference type="InterPro" id="IPR003660">
    <property type="entry name" value="HAMP_dom"/>
</dbReference>
<dbReference type="PRINTS" id="PR00344">
    <property type="entry name" value="BCTRLSENSOR"/>
</dbReference>
<keyword evidence="16" id="KW-1185">Reference proteome</keyword>
<comment type="subcellular location">
    <subcellularLocation>
        <location evidence="2">Membrane</location>
        <topology evidence="2">Multi-pass membrane protein</topology>
    </subcellularLocation>
</comment>
<dbReference type="InterPro" id="IPR003594">
    <property type="entry name" value="HATPase_dom"/>
</dbReference>
<evidence type="ECO:0000256" key="4">
    <source>
        <dbReference type="ARBA" id="ARBA00022553"/>
    </source>
</evidence>
<keyword evidence="6 12" id="KW-0812">Transmembrane</keyword>